<protein>
    <submittedName>
        <fullName evidence="1">Uncharacterized protein</fullName>
    </submittedName>
</protein>
<evidence type="ECO:0000313" key="1">
    <source>
        <dbReference type="EMBL" id="KAI4366250.1"/>
    </source>
</evidence>
<comment type="caution">
    <text evidence="1">The sequence shown here is derived from an EMBL/GenBank/DDBJ whole genome shotgun (WGS) entry which is preliminary data.</text>
</comment>
<dbReference type="Proteomes" id="UP001057402">
    <property type="component" value="Chromosome 6"/>
</dbReference>
<name>A0ACB9QIC5_9MYRT</name>
<organism evidence="1 2">
    <name type="scientific">Melastoma candidum</name>
    <dbReference type="NCBI Taxonomy" id="119954"/>
    <lineage>
        <taxon>Eukaryota</taxon>
        <taxon>Viridiplantae</taxon>
        <taxon>Streptophyta</taxon>
        <taxon>Embryophyta</taxon>
        <taxon>Tracheophyta</taxon>
        <taxon>Spermatophyta</taxon>
        <taxon>Magnoliopsida</taxon>
        <taxon>eudicotyledons</taxon>
        <taxon>Gunneridae</taxon>
        <taxon>Pentapetalae</taxon>
        <taxon>rosids</taxon>
        <taxon>malvids</taxon>
        <taxon>Myrtales</taxon>
        <taxon>Melastomataceae</taxon>
        <taxon>Melastomatoideae</taxon>
        <taxon>Melastomateae</taxon>
        <taxon>Melastoma</taxon>
    </lineage>
</organism>
<accession>A0ACB9QIC5</accession>
<keyword evidence="2" id="KW-1185">Reference proteome</keyword>
<sequence>MDRTTHSPDKNHEFRPKRPQQRKEQGRMKRPLSARTLRVALSAPSVCPLTCAVLPFPGWVVLPPATTDFGELATKAVRWLGLRRSLPPADLPYPPPSVFLILS</sequence>
<evidence type="ECO:0000313" key="2">
    <source>
        <dbReference type="Proteomes" id="UP001057402"/>
    </source>
</evidence>
<dbReference type="EMBL" id="CM042885">
    <property type="protein sequence ID" value="KAI4366250.1"/>
    <property type="molecule type" value="Genomic_DNA"/>
</dbReference>
<gene>
    <name evidence="1" type="ORF">MLD38_022145</name>
</gene>
<proteinExistence type="predicted"/>
<reference evidence="2" key="1">
    <citation type="journal article" date="2023" name="Front. Plant Sci.">
        <title>Chromosomal-level genome assembly of Melastoma candidum provides insights into trichome evolution.</title>
        <authorList>
            <person name="Zhong Y."/>
            <person name="Wu W."/>
            <person name="Sun C."/>
            <person name="Zou P."/>
            <person name="Liu Y."/>
            <person name="Dai S."/>
            <person name="Zhou R."/>
        </authorList>
    </citation>
    <scope>NUCLEOTIDE SEQUENCE [LARGE SCALE GENOMIC DNA]</scope>
</reference>